<evidence type="ECO:0000256" key="1">
    <source>
        <dbReference type="ARBA" id="ARBA00007228"/>
    </source>
</evidence>
<evidence type="ECO:0000259" key="4">
    <source>
        <dbReference type="SMART" id="SM00967"/>
    </source>
</evidence>
<dbReference type="InterPro" id="IPR013123">
    <property type="entry name" value="SpoU_subst-bd"/>
</dbReference>
<dbReference type="GO" id="GO:0006396">
    <property type="term" value="P:RNA processing"/>
    <property type="evidence" value="ECO:0007669"/>
    <property type="project" value="InterPro"/>
</dbReference>
<dbReference type="GO" id="GO:0008173">
    <property type="term" value="F:RNA methyltransferase activity"/>
    <property type="evidence" value="ECO:0007669"/>
    <property type="project" value="InterPro"/>
</dbReference>
<evidence type="ECO:0000256" key="3">
    <source>
        <dbReference type="ARBA" id="ARBA00022679"/>
    </source>
</evidence>
<dbReference type="GO" id="GO:0032259">
    <property type="term" value="P:methylation"/>
    <property type="evidence" value="ECO:0007669"/>
    <property type="project" value="UniProtKB-KW"/>
</dbReference>
<comment type="similarity">
    <text evidence="1">Belongs to the class IV-like SAM-binding methyltransferase superfamily. RNA methyltransferase TrmH family.</text>
</comment>
<sequence>MKKIQSAKNPRIKELKKLHKKKSREEAQEYLLEGFHLIEEAVVSQARVKEVFISERGLAEWGSWLDEQTIPSYLVTDEVMRAVSDLPTPQGIIAVMHLEEKKLSIDSGGWLMLDHVQDPGNVGTMIRTADAFGLSGVLLGKGTADIYSTKVLRSMQGSNYHLPVITVDLNQIIPDLKKKGFMVYGTELNEQAVALTKIKPTENYAIIMGNEGQGVSSELLALADQNIYIPMKGNAESLNVGVATGILLYQLSL</sequence>
<name>A0A242JXD5_9ENTE</name>
<dbReference type="InterPro" id="IPR053888">
    <property type="entry name" value="MRM3-like_sub_bind"/>
</dbReference>
<dbReference type="SUPFAM" id="SSF55315">
    <property type="entry name" value="L30e-like"/>
    <property type="match status" value="1"/>
</dbReference>
<feature type="domain" description="RNA 2-O ribose methyltransferase substrate binding" evidence="4">
    <location>
        <begin position="31"/>
        <end position="102"/>
    </location>
</feature>
<dbReference type="InterPro" id="IPR001537">
    <property type="entry name" value="SpoU_MeTrfase"/>
</dbReference>
<dbReference type="InterPro" id="IPR029028">
    <property type="entry name" value="Alpha/beta_knot_MTases"/>
</dbReference>
<organism evidence="5 6">
    <name type="scientific">Candidatus Enterococcus wittei</name>
    <dbReference type="NCBI Taxonomy" id="1987383"/>
    <lineage>
        <taxon>Bacteria</taxon>
        <taxon>Bacillati</taxon>
        <taxon>Bacillota</taxon>
        <taxon>Bacilli</taxon>
        <taxon>Lactobacillales</taxon>
        <taxon>Enterococcaceae</taxon>
        <taxon>Enterococcus</taxon>
    </lineage>
</organism>
<dbReference type="SMART" id="SM00967">
    <property type="entry name" value="SpoU_sub_bind"/>
    <property type="match status" value="1"/>
</dbReference>
<dbReference type="EMBL" id="NGMO01000003">
    <property type="protein sequence ID" value="OTP09892.1"/>
    <property type="molecule type" value="Genomic_DNA"/>
</dbReference>
<evidence type="ECO:0000256" key="2">
    <source>
        <dbReference type="ARBA" id="ARBA00022603"/>
    </source>
</evidence>
<dbReference type="InterPro" id="IPR051259">
    <property type="entry name" value="rRNA_Methyltransferase"/>
</dbReference>
<evidence type="ECO:0000313" key="5">
    <source>
        <dbReference type="EMBL" id="OTP09892.1"/>
    </source>
</evidence>
<dbReference type="SUPFAM" id="SSF75217">
    <property type="entry name" value="alpha/beta knot"/>
    <property type="match status" value="1"/>
</dbReference>
<proteinExistence type="inferred from homology"/>
<evidence type="ECO:0000313" key="6">
    <source>
        <dbReference type="Proteomes" id="UP000194933"/>
    </source>
</evidence>
<dbReference type="Pfam" id="PF00588">
    <property type="entry name" value="SpoU_methylase"/>
    <property type="match status" value="1"/>
</dbReference>
<reference evidence="5 6" key="1">
    <citation type="submission" date="2017-05" db="EMBL/GenBank/DDBJ databases">
        <title>The Genome Sequence of Enterococcus sp. 10A9_DIV0425.</title>
        <authorList>
            <consortium name="The Broad Institute Genomics Platform"/>
            <consortium name="The Broad Institute Genomic Center for Infectious Diseases"/>
            <person name="Earl A."/>
            <person name="Manson A."/>
            <person name="Schwartman J."/>
            <person name="Gilmore M."/>
            <person name="Abouelleil A."/>
            <person name="Cao P."/>
            <person name="Chapman S."/>
            <person name="Cusick C."/>
            <person name="Shea T."/>
            <person name="Young S."/>
            <person name="Neafsey D."/>
            <person name="Nusbaum C."/>
            <person name="Birren B."/>
        </authorList>
    </citation>
    <scope>NUCLEOTIDE SEQUENCE [LARGE SCALE GENOMIC DNA]</scope>
    <source>
        <strain evidence="5 6">10A9_DIV0425</strain>
    </source>
</reference>
<keyword evidence="6" id="KW-1185">Reference proteome</keyword>
<keyword evidence="2 5" id="KW-0489">Methyltransferase</keyword>
<dbReference type="GO" id="GO:0005737">
    <property type="term" value="C:cytoplasm"/>
    <property type="evidence" value="ECO:0007669"/>
    <property type="project" value="UniProtKB-ARBA"/>
</dbReference>
<dbReference type="InterPro" id="IPR029026">
    <property type="entry name" value="tRNA_m1G_MTases_N"/>
</dbReference>
<dbReference type="GO" id="GO:0003723">
    <property type="term" value="F:RNA binding"/>
    <property type="evidence" value="ECO:0007669"/>
    <property type="project" value="InterPro"/>
</dbReference>
<accession>A0A242JXD5</accession>
<dbReference type="RefSeq" id="WP_086284690.1">
    <property type="nucleotide sequence ID" value="NZ_NGMO01000003.1"/>
</dbReference>
<gene>
    <name evidence="5" type="ORF">A5844_001586</name>
</gene>
<keyword evidence="3 5" id="KW-0808">Transferase</keyword>
<dbReference type="STRING" id="1987383.A5844_001586"/>
<dbReference type="PANTHER" id="PTHR43191:SF2">
    <property type="entry name" value="RRNA METHYLTRANSFERASE 3, MITOCHONDRIAL"/>
    <property type="match status" value="1"/>
</dbReference>
<dbReference type="Gene3D" id="3.30.1330.30">
    <property type="match status" value="1"/>
</dbReference>
<dbReference type="CDD" id="cd18095">
    <property type="entry name" value="SpoU-like_rRNA-MTase"/>
    <property type="match status" value="1"/>
</dbReference>
<dbReference type="InterPro" id="IPR029064">
    <property type="entry name" value="Ribosomal_eL30-like_sf"/>
</dbReference>
<comment type="caution">
    <text evidence="5">The sequence shown here is derived from an EMBL/GenBank/DDBJ whole genome shotgun (WGS) entry which is preliminary data.</text>
</comment>
<dbReference type="Pfam" id="PF22435">
    <property type="entry name" value="MRM3-like_sub_bind"/>
    <property type="match status" value="1"/>
</dbReference>
<protein>
    <submittedName>
        <fullName evidence="5">RNA methyltransferase</fullName>
    </submittedName>
</protein>
<dbReference type="Proteomes" id="UP000194933">
    <property type="component" value="Unassembled WGS sequence"/>
</dbReference>
<dbReference type="Gene3D" id="3.40.1280.10">
    <property type="match status" value="1"/>
</dbReference>
<dbReference type="AlphaFoldDB" id="A0A242JXD5"/>
<dbReference type="PANTHER" id="PTHR43191">
    <property type="entry name" value="RRNA METHYLTRANSFERASE 3"/>
    <property type="match status" value="1"/>
</dbReference>